<proteinExistence type="predicted"/>
<organism evidence="1 2">
    <name type="scientific">Thiorhodococcus mannitoliphagus</name>
    <dbReference type="NCBI Taxonomy" id="329406"/>
    <lineage>
        <taxon>Bacteria</taxon>
        <taxon>Pseudomonadati</taxon>
        <taxon>Pseudomonadota</taxon>
        <taxon>Gammaproteobacteria</taxon>
        <taxon>Chromatiales</taxon>
        <taxon>Chromatiaceae</taxon>
        <taxon>Thiorhodococcus</taxon>
    </lineage>
</organism>
<reference evidence="1 2" key="2">
    <citation type="submission" date="2020-02" db="EMBL/GenBank/DDBJ databases">
        <title>Genome sequences of Thiorhodococcus mannitoliphagus and Thiorhodococcus minor, purple sulfur photosynthetic bacteria in the gammaproteobacterial family, Chromatiaceae.</title>
        <authorList>
            <person name="Aviles F.A."/>
            <person name="Meyer T.E."/>
            <person name="Kyndt J.A."/>
        </authorList>
    </citation>
    <scope>NUCLEOTIDE SEQUENCE [LARGE SCALE GENOMIC DNA]</scope>
    <source>
        <strain evidence="1 2">DSM 18266</strain>
    </source>
</reference>
<dbReference type="EMBL" id="JAAIJR010000049">
    <property type="protein sequence ID" value="NEX21262.1"/>
    <property type="molecule type" value="Genomic_DNA"/>
</dbReference>
<gene>
    <name evidence="1" type="ORF">G3480_13215</name>
</gene>
<dbReference type="Pfam" id="PF14076">
    <property type="entry name" value="DUF4258"/>
    <property type="match status" value="1"/>
</dbReference>
<evidence type="ECO:0000313" key="1">
    <source>
        <dbReference type="EMBL" id="NEX21262.1"/>
    </source>
</evidence>
<sequence>MERLLEPGIHRAEVIDALRRGAITSTYPDDRPIPSALIYDAHERPLQVVVALDVNATTCFIITAYCPDEIHVESDMKTTQPR</sequence>
<dbReference type="AlphaFoldDB" id="A0A6P1DYM4"/>
<keyword evidence="2" id="KW-1185">Reference proteome</keyword>
<evidence type="ECO:0000313" key="2">
    <source>
        <dbReference type="Proteomes" id="UP000471640"/>
    </source>
</evidence>
<dbReference type="Proteomes" id="UP000471640">
    <property type="component" value="Unassembled WGS sequence"/>
</dbReference>
<dbReference type="InterPro" id="IPR025354">
    <property type="entry name" value="DUF4258"/>
</dbReference>
<protein>
    <submittedName>
        <fullName evidence="1">DUF4258 domain-containing protein</fullName>
    </submittedName>
</protein>
<reference evidence="2" key="1">
    <citation type="journal article" date="2020" name="Microbiol. Resour. Announc.">
        <title>Draft Genome Sequences of Thiorhodococcus mannitoliphagus and Thiorhodococcus minor, Purple Sulfur Photosynthetic Bacteria in the Gammaproteobacterial Family Chromatiaceae.</title>
        <authorList>
            <person name="Aviles F.A."/>
            <person name="Meyer T.E."/>
            <person name="Kyndt J.A."/>
        </authorList>
    </citation>
    <scope>NUCLEOTIDE SEQUENCE [LARGE SCALE GENOMIC DNA]</scope>
    <source>
        <strain evidence="2">DSM 18266</strain>
    </source>
</reference>
<comment type="caution">
    <text evidence="1">The sequence shown here is derived from an EMBL/GenBank/DDBJ whole genome shotgun (WGS) entry which is preliminary data.</text>
</comment>
<name>A0A6P1DYM4_9GAMM</name>
<accession>A0A6P1DYM4</accession>